<organism evidence="3 4">
    <name type="scientific">Paenibacillus eucommiae</name>
    <dbReference type="NCBI Taxonomy" id="1355755"/>
    <lineage>
        <taxon>Bacteria</taxon>
        <taxon>Bacillati</taxon>
        <taxon>Bacillota</taxon>
        <taxon>Bacilli</taxon>
        <taxon>Bacillales</taxon>
        <taxon>Paenibacillaceae</taxon>
        <taxon>Paenibacillus</taxon>
    </lineage>
</organism>
<evidence type="ECO:0000313" key="4">
    <source>
        <dbReference type="Proteomes" id="UP001519287"/>
    </source>
</evidence>
<feature type="signal peptide" evidence="1">
    <location>
        <begin position="1"/>
        <end position="24"/>
    </location>
</feature>
<proteinExistence type="predicted"/>
<accession>A0ABS4JAM3</accession>
<feature type="chain" id="PRO_5046034549" description="SLH domain-containing protein" evidence="1">
    <location>
        <begin position="25"/>
        <end position="321"/>
    </location>
</feature>
<dbReference type="Proteomes" id="UP001519287">
    <property type="component" value="Unassembled WGS sequence"/>
</dbReference>
<protein>
    <recommendedName>
        <fullName evidence="2">SLH domain-containing protein</fullName>
    </recommendedName>
</protein>
<dbReference type="EMBL" id="JAGGLB010000059">
    <property type="protein sequence ID" value="MBP1996855.1"/>
    <property type="molecule type" value="Genomic_DNA"/>
</dbReference>
<evidence type="ECO:0000313" key="3">
    <source>
        <dbReference type="EMBL" id="MBP1996855.1"/>
    </source>
</evidence>
<sequence>MKKKWMLLAMSIMLIFTMAQSAWAFSDIQSSPHAEKIQALKKAGILSGEANGKFNPDGKLTYAAGVSMIVKGLDVSFARFLFNKAPLASDYFTNVKDGAWYSEAFIIAHVNGLDIPKDVKPDQLMTKEQFAHHLFRAMEANGDHAYTMQFIMVKDEADITPAYSDSVQKLLITHIAELDKEQKFAPKTEISRGEAASWLFDAMEFVANTPVGPDPQPEPNPLTDMKLESKAINDKVNEITISAQAPHPGYGFIVTGITFNGSEAIIHTETVLPDPDKMYPQVLTEIKLVTYVGSAYKPVLDQAVSISMPSSTGIVGDTSVE</sequence>
<gene>
    <name evidence="3" type="ORF">J2Z66_008533</name>
</gene>
<dbReference type="PROSITE" id="PS51272">
    <property type="entry name" value="SLH"/>
    <property type="match status" value="1"/>
</dbReference>
<comment type="caution">
    <text evidence="3">The sequence shown here is derived from an EMBL/GenBank/DDBJ whole genome shotgun (WGS) entry which is preliminary data.</text>
</comment>
<name>A0ABS4JAM3_9BACL</name>
<dbReference type="Pfam" id="PF00395">
    <property type="entry name" value="SLH"/>
    <property type="match status" value="1"/>
</dbReference>
<keyword evidence="4" id="KW-1185">Reference proteome</keyword>
<feature type="domain" description="SLH" evidence="2">
    <location>
        <begin position="20"/>
        <end position="83"/>
    </location>
</feature>
<dbReference type="RefSeq" id="WP_209979666.1">
    <property type="nucleotide sequence ID" value="NZ_JAGGLB010000059.1"/>
</dbReference>
<evidence type="ECO:0000256" key="1">
    <source>
        <dbReference type="SAM" id="SignalP"/>
    </source>
</evidence>
<keyword evidence="1" id="KW-0732">Signal</keyword>
<reference evidence="3 4" key="1">
    <citation type="submission" date="2021-03" db="EMBL/GenBank/DDBJ databases">
        <title>Genomic Encyclopedia of Type Strains, Phase IV (KMG-IV): sequencing the most valuable type-strain genomes for metagenomic binning, comparative biology and taxonomic classification.</title>
        <authorList>
            <person name="Goeker M."/>
        </authorList>
    </citation>
    <scope>NUCLEOTIDE SEQUENCE [LARGE SCALE GENOMIC DNA]</scope>
    <source>
        <strain evidence="3 4">DSM 26048</strain>
    </source>
</reference>
<dbReference type="InterPro" id="IPR001119">
    <property type="entry name" value="SLH_dom"/>
</dbReference>
<evidence type="ECO:0000259" key="2">
    <source>
        <dbReference type="PROSITE" id="PS51272"/>
    </source>
</evidence>